<feature type="compositionally biased region" description="Polar residues" evidence="13">
    <location>
        <begin position="202"/>
        <end position="211"/>
    </location>
</feature>
<feature type="repeat" description="TPR" evidence="12">
    <location>
        <begin position="62"/>
        <end position="95"/>
    </location>
</feature>
<dbReference type="GO" id="GO:0005643">
    <property type="term" value="C:nuclear pore"/>
    <property type="evidence" value="ECO:0007669"/>
    <property type="project" value="TreeGrafter"/>
</dbReference>
<feature type="region of interest" description="Disordered" evidence="13">
    <location>
        <begin position="1478"/>
        <end position="1499"/>
    </location>
</feature>
<keyword evidence="4" id="KW-0597">Phosphoprotein</keyword>
<dbReference type="SMART" id="SM00547">
    <property type="entry name" value="ZnF_RBZ"/>
    <property type="match status" value="1"/>
</dbReference>
<accession>A0A553P381</accession>
<evidence type="ECO:0000313" key="16">
    <source>
        <dbReference type="EMBL" id="TRY72155.1"/>
    </source>
</evidence>
<keyword evidence="8" id="KW-0862">Zinc</keyword>
<dbReference type="InterPro" id="IPR011993">
    <property type="entry name" value="PH-like_dom_sf"/>
</dbReference>
<dbReference type="SMART" id="SM00160">
    <property type="entry name" value="RanBD"/>
    <property type="match status" value="2"/>
</dbReference>
<feature type="region of interest" description="Disordered" evidence="13">
    <location>
        <begin position="608"/>
        <end position="650"/>
    </location>
</feature>
<comment type="subcellular location">
    <subcellularLocation>
        <location evidence="1">Chromosome</location>
    </subcellularLocation>
</comment>
<dbReference type="PROSITE" id="PS50196">
    <property type="entry name" value="RANBD1"/>
    <property type="match status" value="2"/>
</dbReference>
<dbReference type="Proteomes" id="UP000318571">
    <property type="component" value="Chromosome 7"/>
</dbReference>
<evidence type="ECO:0000256" key="2">
    <source>
        <dbReference type="ARBA" id="ARBA00010999"/>
    </source>
</evidence>
<dbReference type="InterPro" id="IPR011990">
    <property type="entry name" value="TPR-like_helical_dom_sf"/>
</dbReference>
<feature type="compositionally biased region" description="Low complexity" evidence="13">
    <location>
        <begin position="346"/>
        <end position="369"/>
    </location>
</feature>
<dbReference type="InterPro" id="IPR045255">
    <property type="entry name" value="RanBP1-like"/>
</dbReference>
<dbReference type="GO" id="GO:0008270">
    <property type="term" value="F:zinc ion binding"/>
    <property type="evidence" value="ECO:0007669"/>
    <property type="project" value="UniProtKB-KW"/>
</dbReference>
<evidence type="ECO:0000256" key="1">
    <source>
        <dbReference type="ARBA" id="ARBA00004286"/>
    </source>
</evidence>
<dbReference type="PROSITE" id="PS50005">
    <property type="entry name" value="TPR"/>
    <property type="match status" value="2"/>
</dbReference>
<feature type="region of interest" description="Disordered" evidence="13">
    <location>
        <begin position="1695"/>
        <end position="1715"/>
    </location>
</feature>
<dbReference type="Pfam" id="PF13634">
    <property type="entry name" value="Nucleoporin_FG"/>
    <property type="match status" value="3"/>
</dbReference>
<protein>
    <recommendedName>
        <fullName evidence="18">RanBD1 domain-containing protein</fullName>
    </recommendedName>
</protein>
<evidence type="ECO:0000256" key="10">
    <source>
        <dbReference type="ARBA" id="ARBA00023204"/>
    </source>
</evidence>
<dbReference type="Gene3D" id="4.10.1060.10">
    <property type="entry name" value="Zinc finger, RanBP2-type"/>
    <property type="match status" value="1"/>
</dbReference>
<feature type="region of interest" description="Disordered" evidence="13">
    <location>
        <begin position="1845"/>
        <end position="1869"/>
    </location>
</feature>
<evidence type="ECO:0000256" key="8">
    <source>
        <dbReference type="ARBA" id="ARBA00022833"/>
    </source>
</evidence>
<feature type="compositionally biased region" description="Pro residues" evidence="13">
    <location>
        <begin position="334"/>
        <end position="345"/>
    </location>
</feature>
<feature type="compositionally biased region" description="Polar residues" evidence="13">
    <location>
        <begin position="1478"/>
        <end position="1490"/>
    </location>
</feature>
<keyword evidence="5" id="KW-0479">Metal-binding</keyword>
<dbReference type="SMART" id="SM00028">
    <property type="entry name" value="TPR"/>
    <property type="match status" value="2"/>
</dbReference>
<evidence type="ECO:0000259" key="15">
    <source>
        <dbReference type="PROSITE" id="PS50199"/>
    </source>
</evidence>
<dbReference type="InterPro" id="IPR000156">
    <property type="entry name" value="Ran_bind_dom"/>
</dbReference>
<feature type="compositionally biased region" description="Basic and acidic residues" evidence="13">
    <location>
        <begin position="1167"/>
        <end position="1186"/>
    </location>
</feature>
<dbReference type="Gene3D" id="1.25.40.10">
    <property type="entry name" value="Tetratricopeptide repeat domain"/>
    <property type="match status" value="1"/>
</dbReference>
<feature type="region of interest" description="Disordered" evidence="13">
    <location>
        <begin position="128"/>
        <end position="178"/>
    </location>
</feature>
<feature type="compositionally biased region" description="Polar residues" evidence="13">
    <location>
        <begin position="1375"/>
        <end position="1389"/>
    </location>
</feature>
<dbReference type="GO" id="GO:0006281">
    <property type="term" value="P:DNA repair"/>
    <property type="evidence" value="ECO:0007669"/>
    <property type="project" value="UniProtKB-KW"/>
</dbReference>
<feature type="compositionally biased region" description="Polar residues" evidence="13">
    <location>
        <begin position="639"/>
        <end position="650"/>
    </location>
</feature>
<feature type="region of interest" description="Disordered" evidence="13">
    <location>
        <begin position="505"/>
        <end position="539"/>
    </location>
</feature>
<dbReference type="GO" id="GO:0006325">
    <property type="term" value="P:chromatin organization"/>
    <property type="evidence" value="ECO:0007669"/>
    <property type="project" value="UniProtKB-KW"/>
</dbReference>
<dbReference type="PANTHER" id="PTHR23138">
    <property type="entry name" value="RAN BINDING PROTEIN"/>
    <property type="match status" value="1"/>
</dbReference>
<feature type="repeat" description="TPR" evidence="12">
    <location>
        <begin position="28"/>
        <end position="61"/>
    </location>
</feature>
<dbReference type="FunFam" id="2.30.29.30:FF:000018">
    <property type="entry name" value="E3 SUMO-protein ligase RanBP2"/>
    <property type="match status" value="2"/>
</dbReference>
<keyword evidence="12" id="KW-0802">TPR repeat</keyword>
<keyword evidence="6" id="KW-0227">DNA damage</keyword>
<keyword evidence="9" id="KW-0156">Chromatin regulator</keyword>
<keyword evidence="3" id="KW-0158">Chromosome</keyword>
<dbReference type="InterPro" id="IPR001611">
    <property type="entry name" value="Leu-rich_rpt"/>
</dbReference>
<dbReference type="InterPro" id="IPR025574">
    <property type="entry name" value="Nucleoporin_FG_rpt"/>
</dbReference>
<dbReference type="GO" id="GO:0005737">
    <property type="term" value="C:cytoplasm"/>
    <property type="evidence" value="ECO:0007669"/>
    <property type="project" value="TreeGrafter"/>
</dbReference>
<feature type="compositionally biased region" description="Gly residues" evidence="13">
    <location>
        <begin position="616"/>
        <end position="626"/>
    </location>
</feature>
<dbReference type="Gene3D" id="3.80.10.10">
    <property type="entry name" value="Ribonuclease Inhibitor"/>
    <property type="match status" value="1"/>
</dbReference>
<feature type="region of interest" description="Disordered" evidence="13">
    <location>
        <begin position="981"/>
        <end position="1069"/>
    </location>
</feature>
<comment type="similarity">
    <text evidence="2">Belongs to the Tonsoku family.</text>
</comment>
<feature type="region of interest" description="Disordered" evidence="13">
    <location>
        <begin position="330"/>
        <end position="369"/>
    </location>
</feature>
<evidence type="ECO:0000313" key="17">
    <source>
        <dbReference type="Proteomes" id="UP000318571"/>
    </source>
</evidence>
<dbReference type="Pfam" id="PF13181">
    <property type="entry name" value="TPR_8"/>
    <property type="match status" value="1"/>
</dbReference>
<dbReference type="EMBL" id="VCGU01000008">
    <property type="protein sequence ID" value="TRY72155.1"/>
    <property type="molecule type" value="Genomic_DNA"/>
</dbReference>
<evidence type="ECO:0000256" key="4">
    <source>
        <dbReference type="ARBA" id="ARBA00022553"/>
    </source>
</evidence>
<feature type="compositionally biased region" description="Basic residues" evidence="13">
    <location>
        <begin position="128"/>
        <end position="137"/>
    </location>
</feature>
<evidence type="ECO:0000256" key="7">
    <source>
        <dbReference type="ARBA" id="ARBA00022771"/>
    </source>
</evidence>
<dbReference type="PROSITE" id="PS01358">
    <property type="entry name" value="ZF_RANBP2_1"/>
    <property type="match status" value="1"/>
</dbReference>
<feature type="region of interest" description="Disordered" evidence="13">
    <location>
        <begin position="1370"/>
        <end position="1389"/>
    </location>
</feature>
<feature type="region of interest" description="Disordered" evidence="13">
    <location>
        <begin position="1145"/>
        <end position="1188"/>
    </location>
</feature>
<dbReference type="SUPFAM" id="SSF48452">
    <property type="entry name" value="TPR-like"/>
    <property type="match status" value="1"/>
</dbReference>
<dbReference type="Pfam" id="PF13516">
    <property type="entry name" value="LRR_6"/>
    <property type="match status" value="2"/>
</dbReference>
<dbReference type="Gene3D" id="2.30.29.30">
    <property type="entry name" value="Pleckstrin-homology domain (PH domain)/Phosphotyrosine-binding domain (PTB)"/>
    <property type="match status" value="3"/>
</dbReference>
<keyword evidence="10" id="KW-0234">DNA repair</keyword>
<dbReference type="SUPFAM" id="SSF52047">
    <property type="entry name" value="RNI-like"/>
    <property type="match status" value="1"/>
</dbReference>
<feature type="domain" description="RanBD1" evidence="14">
    <location>
        <begin position="1565"/>
        <end position="1701"/>
    </location>
</feature>
<evidence type="ECO:0000256" key="11">
    <source>
        <dbReference type="PROSITE-ProRule" id="PRU00322"/>
    </source>
</evidence>
<dbReference type="STRING" id="6832.A0A553P381"/>
<name>A0A553P381_TIGCA</name>
<feature type="compositionally biased region" description="Low complexity" evidence="13">
    <location>
        <begin position="143"/>
        <end position="163"/>
    </location>
</feature>
<evidence type="ECO:0000256" key="6">
    <source>
        <dbReference type="ARBA" id="ARBA00022763"/>
    </source>
</evidence>
<sequence length="1869" mass="201932">MALLRSKKDVDAYVEQLTSKIHSENERNLKAFSLAKLYYNVGDFESAKAYLSKYIALRPNSALAFSLHGQSLEQLRQPGPALKSYQTAFELDPSQKELLLKIVELCSILGPQIDRGKAKYWLDQSQKHFPHHPKNKKLQSALNQNGTENEETNGNNITNGLNNSSQDSPPDRENLDGSLWSTSLLFGSRRNPMLSRVDTPERSSTPLSASLDTPKRGGGQSTLPRPSPERLEAQVRSLEVTQNKMVDLLLDQNKVVVEELRLHRTNVVEEMKTHRQNVSDLKMEMKQGLHDLKLEVAKLGQTLKEPKDDLSSLRELREIRELLASLPRQIANAIPPPPPPPPTATPVPQSVAPLPSASSPSPSLSGQARSLQLQDLQEALAQQTALLQMSSLGFAANMFARPPGPHHPHPGAGVVPAPHLNHSVPPPSGPHIPPVPTFRHGAEWIPPVGLSPPNIVPEHKSPAHDYQITLPRSNVQTTDPFEGQEGPALPITTNALLSNIPAPVFSSLSKTPPKATSTTTTNTNTSQHSATSVTNSSSKGFGEQFKPKVGSWECAGCLMRNEGDTMQCPACQTAQPGYENEVKKKEETAKPQVTFGAQGGFKFGFPGATTAPASNTGGGFTFGGGPAPSAPTSKPEVAPTTSSTIGSSGHLSFENQSLKLNTEADAKAVAEKIKSTKKMVELTFAGNTIGIDAAKAIGQALEVHPEFEKAHWKDMFTGRMKTEIPPALQHLSRGIMKANAKLVELDLSDNAFGPIGMEGIKDLLKSPSCFTLKELKLNNTGCGVTGGKALAKTLLECYHSSKKQGTPLGLKVFILGRSRQENDGAKALAEVFKLMGTLEEVVMPQNGIYHEGIAALTDAFANNPNLRILNLNDNTFTVKGAQQLANVLPKLQKLQVLNLGDCLLKTEGAILVAKALETGHMDLEELHLDSNEIRVDGGVRILESMLDKPKLRQLTLDANQFGEAGCQRLMSMLKAKGKENIVGEEIEEDEEPDSDEDNEEDGDEDEDDDDDDDYEDDEEYEGQDGEEDDYYEGEEQSQASPPKPAASIFGGPTTTFGTSSPSVGSIFGTPKADDKPSIFGGSPNPCLGGFFSTSTATPTTTTSSIFSTFSFGQPPATGTGTANTSTLAGAFGSIAASTAGFSFSTPGSQPSGSALGLGGSGVSALSPKKDDHDEVAHEDPDHDPHFEPIIPLPALVKVTTGEEDEETVFLHRSKVFRYDPDTKQWKERGIGDIKILRHTVKNSYRVLLRREQIHKVACNHLITKDMELKPMAGSQNAVCWFAMDYAEEEAKLEHLAARFKLPETKDEFKTTFEACQKALEDPSFAPKAIENNGIDNSKVENLSASKPDVVSPQKAVEEKVAAETKVATTPLFGSGPTTTPSPGLFGNTNSSSASPSIFGGGSASANTSIFGGSANKTASPSLFGGSAVENVASPSIFGSGGGVSSEASKSIFGESKAAPTSSIFGGIASNASTTGGFSFGKPSTDSTPETGSKGIDLSANKSLPSFADMTKSGNDQGGFSFAKNGENFKFAGQGASIFGKSPASKANDSGNAGDGDAGEDEHDPHFEPIIPLPELIKVTTGEEDEEVLFKHRAKVFRFDPETKQWKERGVGDMKILKHPQRNTFRILLRREQIHKVACNHLITKDMDLKAMFGSETAVCWFAMDYAEDEAKMEHLAVRFKEVATKNDFEAKFKQCQKDLDNHPSSPPKKKDEETRAHSLDTLLSNHSQTNPMFTAILLLLVTHVTDLYKAMVYDDDVYGARIIAYPVSSTSEGDEDAVCNHLIAMQTTLDTLDAVSLTWSALDFSRDPPAYRTFQVTFQNDEESQIFKDCFNEGKELAEQSEILEMPNELENPQDYYYGEGGDYEDNNA</sequence>
<dbReference type="SUPFAM" id="SSF50729">
    <property type="entry name" value="PH domain-like"/>
    <property type="match status" value="3"/>
</dbReference>
<evidence type="ECO:0000256" key="3">
    <source>
        <dbReference type="ARBA" id="ARBA00022454"/>
    </source>
</evidence>
<organism evidence="16 17">
    <name type="scientific">Tigriopus californicus</name>
    <name type="common">Marine copepod</name>
    <dbReference type="NCBI Taxonomy" id="6832"/>
    <lineage>
        <taxon>Eukaryota</taxon>
        <taxon>Metazoa</taxon>
        <taxon>Ecdysozoa</taxon>
        <taxon>Arthropoda</taxon>
        <taxon>Crustacea</taxon>
        <taxon>Multicrustacea</taxon>
        <taxon>Hexanauplia</taxon>
        <taxon>Copepoda</taxon>
        <taxon>Harpacticoida</taxon>
        <taxon>Harpacticidae</taxon>
        <taxon>Tigriopus</taxon>
    </lineage>
</organism>
<proteinExistence type="inferred from homology"/>
<comment type="caution">
    <text evidence="16">The sequence shown here is derived from an EMBL/GenBank/DDBJ whole genome shotgun (WGS) entry which is preliminary data.</text>
</comment>
<reference evidence="16 17" key="1">
    <citation type="journal article" date="2018" name="Nat. Ecol. Evol.">
        <title>Genomic signatures of mitonuclear coevolution across populations of Tigriopus californicus.</title>
        <authorList>
            <person name="Barreto F.S."/>
            <person name="Watson E.T."/>
            <person name="Lima T.G."/>
            <person name="Willett C.S."/>
            <person name="Edmands S."/>
            <person name="Li W."/>
            <person name="Burton R.S."/>
        </authorList>
    </citation>
    <scope>NUCLEOTIDE SEQUENCE [LARGE SCALE GENOMIC DNA]</scope>
    <source>
        <strain evidence="16 17">San Diego</strain>
    </source>
</reference>
<dbReference type="PROSITE" id="PS50199">
    <property type="entry name" value="ZF_RANBP2_2"/>
    <property type="match status" value="1"/>
</dbReference>
<feature type="compositionally biased region" description="Low complexity" evidence="13">
    <location>
        <begin position="506"/>
        <end position="532"/>
    </location>
</feature>
<keyword evidence="17" id="KW-1185">Reference proteome</keyword>
<dbReference type="GO" id="GO:0005096">
    <property type="term" value="F:GTPase activator activity"/>
    <property type="evidence" value="ECO:0007669"/>
    <property type="project" value="TreeGrafter"/>
</dbReference>
<dbReference type="Pfam" id="PF00638">
    <property type="entry name" value="Ran_BP1"/>
    <property type="match status" value="2"/>
</dbReference>
<feature type="compositionally biased region" description="Acidic residues" evidence="13">
    <location>
        <begin position="982"/>
        <end position="1035"/>
    </location>
</feature>
<dbReference type="CDD" id="cd00116">
    <property type="entry name" value="LRR_RI"/>
    <property type="match status" value="1"/>
</dbReference>
<feature type="domain" description="RanBD1" evidence="14">
    <location>
        <begin position="1185"/>
        <end position="1321"/>
    </location>
</feature>
<feature type="region of interest" description="Disordered" evidence="13">
    <location>
        <begin position="191"/>
        <end position="229"/>
    </location>
</feature>
<evidence type="ECO:0000256" key="13">
    <source>
        <dbReference type="SAM" id="MobiDB-lite"/>
    </source>
</evidence>
<dbReference type="InterPro" id="IPR019734">
    <property type="entry name" value="TPR_rpt"/>
</dbReference>
<dbReference type="GO" id="GO:0005694">
    <property type="term" value="C:chromosome"/>
    <property type="evidence" value="ECO:0007669"/>
    <property type="project" value="UniProtKB-SubCell"/>
</dbReference>
<evidence type="ECO:0000259" key="14">
    <source>
        <dbReference type="PROSITE" id="PS50196"/>
    </source>
</evidence>
<evidence type="ECO:0000256" key="5">
    <source>
        <dbReference type="ARBA" id="ARBA00022723"/>
    </source>
</evidence>
<feature type="compositionally biased region" description="Low complexity" evidence="13">
    <location>
        <begin position="1049"/>
        <end position="1065"/>
    </location>
</feature>
<feature type="domain" description="RanBP2-type" evidence="15">
    <location>
        <begin position="548"/>
        <end position="577"/>
    </location>
</feature>
<gene>
    <name evidence="16" type="ORF">TCAL_00256</name>
</gene>
<dbReference type="InterPro" id="IPR032675">
    <property type="entry name" value="LRR_dom_sf"/>
</dbReference>
<dbReference type="PANTHER" id="PTHR23138:SF87">
    <property type="entry name" value="E3 SUMO-PROTEIN LIGASE RANBP2"/>
    <property type="match status" value="1"/>
</dbReference>
<dbReference type="InterPro" id="IPR001876">
    <property type="entry name" value="Znf_RanBP2"/>
</dbReference>
<dbReference type="SMART" id="SM00368">
    <property type="entry name" value="LRR_RI"/>
    <property type="match status" value="8"/>
</dbReference>
<keyword evidence="7 11" id="KW-0863">Zinc-finger</keyword>
<evidence type="ECO:0000256" key="9">
    <source>
        <dbReference type="ARBA" id="ARBA00022853"/>
    </source>
</evidence>
<feature type="region of interest" description="Disordered" evidence="13">
    <location>
        <begin position="1539"/>
        <end position="1567"/>
    </location>
</feature>
<evidence type="ECO:0008006" key="18">
    <source>
        <dbReference type="Google" id="ProtNLM"/>
    </source>
</evidence>
<evidence type="ECO:0000256" key="12">
    <source>
        <dbReference type="PROSITE-ProRule" id="PRU00339"/>
    </source>
</evidence>